<name>A0AAE7BBG3_9BACT</name>
<keyword evidence="2" id="KW-1185">Reference proteome</keyword>
<dbReference type="AlphaFoldDB" id="A0AAE7BBG3"/>
<gene>
    <name evidence="1" type="ORF">AVENP_1636</name>
</gene>
<evidence type="ECO:0000313" key="2">
    <source>
        <dbReference type="Proteomes" id="UP000503482"/>
    </source>
</evidence>
<protein>
    <submittedName>
        <fullName evidence="1">Uncharacterized protein</fullName>
    </submittedName>
</protein>
<dbReference type="Proteomes" id="UP000503482">
    <property type="component" value="Chromosome"/>
</dbReference>
<reference evidence="1 2" key="1">
    <citation type="submission" date="2020-05" db="EMBL/GenBank/DDBJ databases">
        <title>Complete genome sequencing of Campylobacter and Arcobacter type strains.</title>
        <authorList>
            <person name="Miller W.G."/>
            <person name="Yee E."/>
        </authorList>
    </citation>
    <scope>NUCLEOTIDE SEQUENCE [LARGE SCALE GENOMIC DNA]</scope>
    <source>
        <strain evidence="1 2">LMG 26156</strain>
    </source>
</reference>
<proteinExistence type="predicted"/>
<sequence length="99" mass="12493">MKAYRQTTIWEFMNKKTLRNIDKFKVMFKLSLINLNANYNENWILRHDRIHKLFMNFFWKLSKVQYKYYKLCQSRYLNDQISLCTFENNMKLFFNYYKA</sequence>
<dbReference type="RefSeq" id="WP_128360127.1">
    <property type="nucleotide sequence ID" value="NZ_CP053840.1"/>
</dbReference>
<evidence type="ECO:0000313" key="1">
    <source>
        <dbReference type="EMBL" id="QKF67182.1"/>
    </source>
</evidence>
<organism evidence="1 2">
    <name type="scientific">Arcobacter venerupis</name>
    <dbReference type="NCBI Taxonomy" id="1054033"/>
    <lineage>
        <taxon>Bacteria</taxon>
        <taxon>Pseudomonadati</taxon>
        <taxon>Campylobacterota</taxon>
        <taxon>Epsilonproteobacteria</taxon>
        <taxon>Campylobacterales</taxon>
        <taxon>Arcobacteraceae</taxon>
        <taxon>Arcobacter</taxon>
    </lineage>
</organism>
<accession>A0AAE7BBG3</accession>
<dbReference type="KEGG" id="avp:AVENP_1636"/>
<dbReference type="EMBL" id="CP053840">
    <property type="protein sequence ID" value="QKF67182.1"/>
    <property type="molecule type" value="Genomic_DNA"/>
</dbReference>